<name>A0A803MMT0_CHEQI</name>
<keyword evidence="6" id="KW-1185">Reference proteome</keyword>
<dbReference type="Gene3D" id="3.40.50.300">
    <property type="entry name" value="P-loop containing nucleotide triphosphate hydrolases"/>
    <property type="match status" value="1"/>
</dbReference>
<dbReference type="Gramene" id="AUR62032581-RA">
    <property type="protein sequence ID" value="AUR62032581-RA:cds"/>
    <property type="gene ID" value="AUR62032581"/>
</dbReference>
<dbReference type="EC" id="2.8.2.-" evidence="3"/>
<dbReference type="Pfam" id="PF00685">
    <property type="entry name" value="Sulfotransfer_1"/>
    <property type="match status" value="1"/>
</dbReference>
<evidence type="ECO:0000256" key="1">
    <source>
        <dbReference type="ARBA" id="ARBA00005771"/>
    </source>
</evidence>
<feature type="domain" description="Sulfotransferase" evidence="4">
    <location>
        <begin position="7"/>
        <end position="123"/>
    </location>
</feature>
<evidence type="ECO:0000256" key="2">
    <source>
        <dbReference type="ARBA" id="ARBA00022679"/>
    </source>
</evidence>
<reference evidence="5" key="2">
    <citation type="submission" date="2021-03" db="UniProtKB">
        <authorList>
            <consortium name="EnsemblPlants"/>
        </authorList>
    </citation>
    <scope>IDENTIFICATION</scope>
</reference>
<dbReference type="AlphaFoldDB" id="A0A803MMT0"/>
<sequence>MEACKGIKPDIEMMEKYVHMFCSGVSPWGPYEDHVLGYWKESKQNPEKFLLMEYEGLKKERRDHLKRLAEFVGCPFSEEEVKGNVIDEIIELCSIKRMKEMEVNKSGKSARFSLENKNFFRKDEEML</sequence>
<protein>
    <recommendedName>
        <fullName evidence="3">Sulfotransferase</fullName>
        <ecNumber evidence="3">2.8.2.-</ecNumber>
    </recommendedName>
</protein>
<evidence type="ECO:0000313" key="5">
    <source>
        <dbReference type="EnsemblPlants" id="AUR62032581-RA:cds"/>
    </source>
</evidence>
<dbReference type="SMR" id="A0A803MMT0"/>
<dbReference type="OMA" id="PDIEMME"/>
<dbReference type="Proteomes" id="UP000596660">
    <property type="component" value="Unplaced"/>
</dbReference>
<accession>A0A803MMT0</accession>
<dbReference type="GO" id="GO:0008146">
    <property type="term" value="F:sulfotransferase activity"/>
    <property type="evidence" value="ECO:0007669"/>
    <property type="project" value="InterPro"/>
</dbReference>
<dbReference type="InterPro" id="IPR000863">
    <property type="entry name" value="Sulfotransferase_dom"/>
</dbReference>
<evidence type="ECO:0000256" key="3">
    <source>
        <dbReference type="RuleBase" id="RU361155"/>
    </source>
</evidence>
<evidence type="ECO:0000313" key="6">
    <source>
        <dbReference type="Proteomes" id="UP000596660"/>
    </source>
</evidence>
<proteinExistence type="inferred from homology"/>
<dbReference type="EnsemblPlants" id="AUR62032581-RA">
    <property type="protein sequence ID" value="AUR62032581-RA:cds"/>
    <property type="gene ID" value="AUR62032581"/>
</dbReference>
<dbReference type="PANTHER" id="PTHR11783">
    <property type="entry name" value="SULFOTRANSFERASE SULT"/>
    <property type="match status" value="1"/>
</dbReference>
<organism evidence="5 6">
    <name type="scientific">Chenopodium quinoa</name>
    <name type="common">Quinoa</name>
    <dbReference type="NCBI Taxonomy" id="63459"/>
    <lineage>
        <taxon>Eukaryota</taxon>
        <taxon>Viridiplantae</taxon>
        <taxon>Streptophyta</taxon>
        <taxon>Embryophyta</taxon>
        <taxon>Tracheophyta</taxon>
        <taxon>Spermatophyta</taxon>
        <taxon>Magnoliopsida</taxon>
        <taxon>eudicotyledons</taxon>
        <taxon>Gunneridae</taxon>
        <taxon>Pentapetalae</taxon>
        <taxon>Caryophyllales</taxon>
        <taxon>Chenopodiaceae</taxon>
        <taxon>Chenopodioideae</taxon>
        <taxon>Atripliceae</taxon>
        <taxon>Chenopodium</taxon>
    </lineage>
</organism>
<keyword evidence="2 3" id="KW-0808">Transferase</keyword>
<evidence type="ECO:0000259" key="4">
    <source>
        <dbReference type="Pfam" id="PF00685"/>
    </source>
</evidence>
<reference evidence="5" key="1">
    <citation type="journal article" date="2017" name="Nature">
        <title>The genome of Chenopodium quinoa.</title>
        <authorList>
            <person name="Jarvis D.E."/>
            <person name="Ho Y.S."/>
            <person name="Lightfoot D.J."/>
            <person name="Schmoeckel S.M."/>
            <person name="Li B."/>
            <person name="Borm T.J.A."/>
            <person name="Ohyanagi H."/>
            <person name="Mineta K."/>
            <person name="Michell C.T."/>
            <person name="Saber N."/>
            <person name="Kharbatia N.M."/>
            <person name="Rupper R.R."/>
            <person name="Sharp A.R."/>
            <person name="Dally N."/>
            <person name="Boughton B.A."/>
            <person name="Woo Y.H."/>
            <person name="Gao G."/>
            <person name="Schijlen E.G.W.M."/>
            <person name="Guo X."/>
            <person name="Momin A.A."/>
            <person name="Negrao S."/>
            <person name="Al-Babili S."/>
            <person name="Gehring C."/>
            <person name="Roessner U."/>
            <person name="Jung C."/>
            <person name="Murphy K."/>
            <person name="Arold S.T."/>
            <person name="Gojobori T."/>
            <person name="van der Linden C.G."/>
            <person name="van Loo E.N."/>
            <person name="Jellen E.N."/>
            <person name="Maughan P.J."/>
            <person name="Tester M."/>
        </authorList>
    </citation>
    <scope>NUCLEOTIDE SEQUENCE [LARGE SCALE GENOMIC DNA]</scope>
    <source>
        <strain evidence="5">cv. PI 614886</strain>
    </source>
</reference>
<dbReference type="SUPFAM" id="SSF52540">
    <property type="entry name" value="P-loop containing nucleoside triphosphate hydrolases"/>
    <property type="match status" value="1"/>
</dbReference>
<dbReference type="InterPro" id="IPR027417">
    <property type="entry name" value="P-loop_NTPase"/>
</dbReference>
<comment type="similarity">
    <text evidence="1 3">Belongs to the sulfotransferase 1 family.</text>
</comment>